<name>A0ABP1S007_9HEXA</name>
<dbReference type="Proteomes" id="UP001642540">
    <property type="component" value="Unassembled WGS sequence"/>
</dbReference>
<comment type="caution">
    <text evidence="2">The sequence shown here is derived from an EMBL/GenBank/DDBJ whole genome shotgun (WGS) entry which is preliminary data.</text>
</comment>
<sequence>MLPPELWNHIFQYLSPEDLFSVSNTCPAWNELLEDKKTTYLFPFVLPLIMGHVERKTLFNCRSITKASKSGFDKTLQSFCNSDDVNPFGHHHEDSISQRCLREVACKLKRHYDFSHVNFKEFLQKVFPQFSTTSSEFNPFLLRHMVLASRSGDVYLPGHHVRSILPKFGHHLVSLDLIIETNSIDTLFSRIVSQLSLVPNLKRLAINPSVLQAETIPNHLARPTTSYNFPKLETWFTLMLKMFSLQEISIVWFLQCLKRMVTSLLVLFVRRPSLQRHFCP</sequence>
<reference evidence="2 3" key="1">
    <citation type="submission" date="2024-08" db="EMBL/GenBank/DDBJ databases">
        <authorList>
            <person name="Cucini C."/>
            <person name="Frati F."/>
        </authorList>
    </citation>
    <scope>NUCLEOTIDE SEQUENCE [LARGE SCALE GENOMIC DNA]</scope>
</reference>
<feature type="domain" description="F-box" evidence="1">
    <location>
        <begin position="1"/>
        <end position="45"/>
    </location>
</feature>
<dbReference type="PROSITE" id="PS50181">
    <property type="entry name" value="FBOX"/>
    <property type="match status" value="1"/>
</dbReference>
<accession>A0ABP1S007</accession>
<dbReference type="EMBL" id="CAXLJM020000135">
    <property type="protein sequence ID" value="CAL8140232.1"/>
    <property type="molecule type" value="Genomic_DNA"/>
</dbReference>
<organism evidence="2 3">
    <name type="scientific">Orchesella dallaii</name>
    <dbReference type="NCBI Taxonomy" id="48710"/>
    <lineage>
        <taxon>Eukaryota</taxon>
        <taxon>Metazoa</taxon>
        <taxon>Ecdysozoa</taxon>
        <taxon>Arthropoda</taxon>
        <taxon>Hexapoda</taxon>
        <taxon>Collembola</taxon>
        <taxon>Entomobryomorpha</taxon>
        <taxon>Entomobryoidea</taxon>
        <taxon>Orchesellidae</taxon>
        <taxon>Orchesellinae</taxon>
        <taxon>Orchesella</taxon>
    </lineage>
</organism>
<dbReference type="CDD" id="cd09917">
    <property type="entry name" value="F-box_SF"/>
    <property type="match status" value="1"/>
</dbReference>
<protein>
    <recommendedName>
        <fullName evidence="1">F-box domain-containing protein</fullName>
    </recommendedName>
</protein>
<dbReference type="Pfam" id="PF12937">
    <property type="entry name" value="F-box-like"/>
    <property type="match status" value="1"/>
</dbReference>
<dbReference type="SUPFAM" id="SSF81383">
    <property type="entry name" value="F-box domain"/>
    <property type="match status" value="1"/>
</dbReference>
<evidence type="ECO:0000313" key="2">
    <source>
        <dbReference type="EMBL" id="CAL8140232.1"/>
    </source>
</evidence>
<evidence type="ECO:0000313" key="3">
    <source>
        <dbReference type="Proteomes" id="UP001642540"/>
    </source>
</evidence>
<gene>
    <name evidence="2" type="ORF">ODALV1_LOCUS28201</name>
</gene>
<evidence type="ECO:0000259" key="1">
    <source>
        <dbReference type="PROSITE" id="PS50181"/>
    </source>
</evidence>
<proteinExistence type="predicted"/>
<dbReference type="SMART" id="SM00256">
    <property type="entry name" value="FBOX"/>
    <property type="match status" value="1"/>
</dbReference>
<dbReference type="Gene3D" id="1.20.1280.50">
    <property type="match status" value="1"/>
</dbReference>
<keyword evidence="3" id="KW-1185">Reference proteome</keyword>
<dbReference type="InterPro" id="IPR001810">
    <property type="entry name" value="F-box_dom"/>
</dbReference>
<dbReference type="InterPro" id="IPR036047">
    <property type="entry name" value="F-box-like_dom_sf"/>
</dbReference>